<dbReference type="PROSITE" id="PS50977">
    <property type="entry name" value="HTH_TETR_2"/>
    <property type="match status" value="1"/>
</dbReference>
<dbReference type="EMBL" id="AP019376">
    <property type="protein sequence ID" value="BBH87590.1"/>
    <property type="molecule type" value="Genomic_DNA"/>
</dbReference>
<dbReference type="PANTHER" id="PTHR43479:SF11">
    <property type="entry name" value="ACREF_ENVCD OPERON REPRESSOR-RELATED"/>
    <property type="match status" value="1"/>
</dbReference>
<organism evidence="4">
    <name type="scientific">Thermosporothrix sp. COM3</name>
    <dbReference type="NCBI Taxonomy" id="2490863"/>
    <lineage>
        <taxon>Bacteria</taxon>
        <taxon>Bacillati</taxon>
        <taxon>Chloroflexota</taxon>
        <taxon>Ktedonobacteria</taxon>
        <taxon>Ktedonobacterales</taxon>
        <taxon>Thermosporotrichaceae</taxon>
        <taxon>Thermosporothrix</taxon>
    </lineage>
</organism>
<evidence type="ECO:0000256" key="1">
    <source>
        <dbReference type="ARBA" id="ARBA00023125"/>
    </source>
</evidence>
<protein>
    <recommendedName>
        <fullName evidence="3">HTH tetR-type domain-containing protein</fullName>
    </recommendedName>
</protein>
<reference evidence="4" key="1">
    <citation type="submission" date="2018-12" db="EMBL/GenBank/DDBJ databases">
        <title>Novel natural products biosynthetic potential of the class Ktedonobacteria.</title>
        <authorList>
            <person name="Zheng Y."/>
            <person name="Saitou A."/>
            <person name="Wang C.M."/>
            <person name="Toyoda A."/>
            <person name="Minakuchi Y."/>
            <person name="Sekiguchi Y."/>
            <person name="Ueda K."/>
            <person name="Takano H."/>
            <person name="Sakai Y."/>
            <person name="Yokota A."/>
            <person name="Yabe S."/>
        </authorList>
    </citation>
    <scope>NUCLEOTIDE SEQUENCE</scope>
    <source>
        <strain evidence="4">COM3</strain>
    </source>
</reference>
<dbReference type="InterPro" id="IPR036271">
    <property type="entry name" value="Tet_transcr_reg_TetR-rel_C_sf"/>
</dbReference>
<dbReference type="PRINTS" id="PR00455">
    <property type="entry name" value="HTHTETR"/>
</dbReference>
<dbReference type="SUPFAM" id="SSF46689">
    <property type="entry name" value="Homeodomain-like"/>
    <property type="match status" value="1"/>
</dbReference>
<dbReference type="SUPFAM" id="SSF48498">
    <property type="entry name" value="Tetracyclin repressor-like, C-terminal domain"/>
    <property type="match status" value="1"/>
</dbReference>
<dbReference type="Pfam" id="PF00440">
    <property type="entry name" value="TetR_N"/>
    <property type="match status" value="1"/>
</dbReference>
<keyword evidence="1 2" id="KW-0238">DNA-binding</keyword>
<dbReference type="InterPro" id="IPR001647">
    <property type="entry name" value="HTH_TetR"/>
</dbReference>
<evidence type="ECO:0000313" key="4">
    <source>
        <dbReference type="EMBL" id="BBH87590.1"/>
    </source>
</evidence>
<feature type="domain" description="HTH tetR-type" evidence="3">
    <location>
        <begin position="11"/>
        <end position="71"/>
    </location>
</feature>
<dbReference type="InterPro" id="IPR009057">
    <property type="entry name" value="Homeodomain-like_sf"/>
</dbReference>
<dbReference type="AlphaFoldDB" id="A0A455SJ43"/>
<dbReference type="PANTHER" id="PTHR43479">
    <property type="entry name" value="ACREF/ENVCD OPERON REPRESSOR-RELATED"/>
    <property type="match status" value="1"/>
</dbReference>
<feature type="DNA-binding region" description="H-T-H motif" evidence="2">
    <location>
        <begin position="34"/>
        <end position="53"/>
    </location>
</feature>
<dbReference type="Gene3D" id="1.10.357.10">
    <property type="entry name" value="Tetracycline Repressor, domain 2"/>
    <property type="match status" value="1"/>
</dbReference>
<sequence>MARTVKPEVFAARRREILTAAQRLVLTKGYEHISIQDILNEVQISNGAFHHYFESRQALLEALIDHIRQTLEKPLLSLIHDPRLNAIEKLQGFFDTLNQLRHTHKVEVMKIGRVWYTDANALIRLRVDEAVFQQRAPLLAEIVRQGVQEGVFTAPSPEKMGEIIMALLQSMGNTHSRLLLSVGRERDDDERIIEEVVTTFAAYMEAIERVLGVPTNTFTRTDAEEARFWVEAARESLDAVDV</sequence>
<dbReference type="InterPro" id="IPR050624">
    <property type="entry name" value="HTH-type_Tx_Regulator"/>
</dbReference>
<name>A0A455SJ43_9CHLR</name>
<proteinExistence type="predicted"/>
<evidence type="ECO:0000256" key="2">
    <source>
        <dbReference type="PROSITE-ProRule" id="PRU00335"/>
    </source>
</evidence>
<gene>
    <name evidence="4" type="ORF">KTC_23410</name>
</gene>
<dbReference type="GO" id="GO:0003677">
    <property type="term" value="F:DNA binding"/>
    <property type="evidence" value="ECO:0007669"/>
    <property type="project" value="UniProtKB-UniRule"/>
</dbReference>
<accession>A0A455SJ43</accession>
<evidence type="ECO:0000259" key="3">
    <source>
        <dbReference type="PROSITE" id="PS50977"/>
    </source>
</evidence>